<keyword evidence="1" id="KW-0472">Membrane</keyword>
<feature type="transmembrane region" description="Helical" evidence="1">
    <location>
        <begin position="79"/>
        <end position="101"/>
    </location>
</feature>
<dbReference type="InterPro" id="IPR003675">
    <property type="entry name" value="Rce1/LyrA-like_dom"/>
</dbReference>
<proteinExistence type="predicted"/>
<feature type="domain" description="CAAX prenyl protease 2/Lysostaphin resistance protein A-like" evidence="2">
    <location>
        <begin position="113"/>
        <end position="212"/>
    </location>
</feature>
<sequence>MYNLRSTEKREIILFSVVVIVLSSLICLIAYQFENPNLSILSIFTPSIVALILTALAKGKRGLYVLFVQQTVQKTAFKWLLLSLLGFPILASLAVLSILNFDISGFQLRTTQLLPQVLVIVLIAIGEEYGWRGYLLPRLMKRFSVFYSSIILGLIWGFWHFPAYLIGTGTPQEMSFFVFLLWVILGTLFISWIYYYTQSVLTSILAHISANAAFNYLNILPEFTGSMDTFWLFILYLSVFMVIVYYISRNDLVTNVNR</sequence>
<keyword evidence="3" id="KW-0482">Metalloprotease</keyword>
<dbReference type="InterPro" id="IPR042150">
    <property type="entry name" value="MmRce1-like"/>
</dbReference>
<feature type="transmembrane region" description="Helical" evidence="1">
    <location>
        <begin position="113"/>
        <end position="131"/>
    </location>
</feature>
<evidence type="ECO:0000256" key="1">
    <source>
        <dbReference type="SAM" id="Phobius"/>
    </source>
</evidence>
<dbReference type="PANTHER" id="PTHR35797:SF1">
    <property type="entry name" value="PROTEASE"/>
    <property type="match status" value="1"/>
</dbReference>
<comment type="caution">
    <text evidence="3">The sequence shown here is derived from an EMBL/GenBank/DDBJ whole genome shotgun (WGS) entry which is preliminary data.</text>
</comment>
<reference evidence="3" key="2">
    <citation type="submission" date="2024-05" db="EMBL/GenBank/DDBJ databases">
        <title>Rhodohalobacter halophilus gen. nov., sp. nov., a moderately halophilic member of the family Balneolaceae.</title>
        <authorList>
            <person name="Xia J."/>
        </authorList>
    </citation>
    <scope>NUCLEOTIDE SEQUENCE</scope>
    <source>
        <strain evidence="3">WB101</strain>
    </source>
</reference>
<evidence type="ECO:0000313" key="3">
    <source>
        <dbReference type="EMBL" id="MCG2587286.1"/>
    </source>
</evidence>
<gene>
    <name evidence="3" type="ORF">L6773_01825</name>
</gene>
<feature type="transmembrane region" description="Helical" evidence="1">
    <location>
        <begin position="39"/>
        <end position="58"/>
    </location>
</feature>
<dbReference type="Pfam" id="PF02517">
    <property type="entry name" value="Rce1-like"/>
    <property type="match status" value="1"/>
</dbReference>
<evidence type="ECO:0000313" key="4">
    <source>
        <dbReference type="Proteomes" id="UP001165366"/>
    </source>
</evidence>
<evidence type="ECO:0000259" key="2">
    <source>
        <dbReference type="Pfam" id="PF02517"/>
    </source>
</evidence>
<dbReference type="RefSeq" id="WP_237852127.1">
    <property type="nucleotide sequence ID" value="NZ_JAKLWS010000001.1"/>
</dbReference>
<feature type="transmembrane region" description="Helical" evidence="1">
    <location>
        <begin position="200"/>
        <end position="217"/>
    </location>
</feature>
<feature type="transmembrane region" description="Helical" evidence="1">
    <location>
        <begin position="229"/>
        <end position="248"/>
    </location>
</feature>
<dbReference type="Proteomes" id="UP001165366">
    <property type="component" value="Unassembled WGS sequence"/>
</dbReference>
<feature type="transmembrane region" description="Helical" evidence="1">
    <location>
        <begin position="12"/>
        <end position="33"/>
    </location>
</feature>
<feature type="transmembrane region" description="Helical" evidence="1">
    <location>
        <begin position="143"/>
        <end position="162"/>
    </location>
</feature>
<accession>A0ABS9K8W1</accession>
<protein>
    <submittedName>
        <fullName evidence="3">CPBP family intramembrane metalloprotease</fullName>
    </submittedName>
</protein>
<dbReference type="EMBL" id="JAKLWS010000001">
    <property type="protein sequence ID" value="MCG2587286.1"/>
    <property type="molecule type" value="Genomic_DNA"/>
</dbReference>
<dbReference type="PANTHER" id="PTHR35797">
    <property type="entry name" value="PROTEASE-RELATED"/>
    <property type="match status" value="1"/>
</dbReference>
<keyword evidence="3" id="KW-0378">Hydrolase</keyword>
<keyword evidence="1" id="KW-1133">Transmembrane helix</keyword>
<keyword evidence="3" id="KW-0645">Protease</keyword>
<dbReference type="GO" id="GO:0008237">
    <property type="term" value="F:metallopeptidase activity"/>
    <property type="evidence" value="ECO:0007669"/>
    <property type="project" value="UniProtKB-KW"/>
</dbReference>
<name>A0ABS9K8W1_9BACT</name>
<keyword evidence="4" id="KW-1185">Reference proteome</keyword>
<reference evidence="3" key="1">
    <citation type="submission" date="2022-01" db="EMBL/GenBank/DDBJ databases">
        <authorList>
            <person name="Wang Y."/>
        </authorList>
    </citation>
    <scope>NUCLEOTIDE SEQUENCE</scope>
    <source>
        <strain evidence="3">WB101</strain>
    </source>
</reference>
<feature type="transmembrane region" description="Helical" evidence="1">
    <location>
        <begin position="174"/>
        <end position="195"/>
    </location>
</feature>
<organism evidence="3 4">
    <name type="scientific">Rhodohalobacter sulfatireducens</name>
    <dbReference type="NCBI Taxonomy" id="2911366"/>
    <lineage>
        <taxon>Bacteria</taxon>
        <taxon>Pseudomonadati</taxon>
        <taxon>Balneolota</taxon>
        <taxon>Balneolia</taxon>
        <taxon>Balneolales</taxon>
        <taxon>Balneolaceae</taxon>
        <taxon>Rhodohalobacter</taxon>
    </lineage>
</organism>
<keyword evidence="1" id="KW-0812">Transmembrane</keyword>